<protein>
    <recommendedName>
        <fullName evidence="5 6">Dephospho-CoA kinase</fullName>
        <ecNumber evidence="5 6">2.7.1.24</ecNumber>
    </recommendedName>
    <alternativeName>
        <fullName evidence="5">Dephosphocoenzyme A kinase</fullName>
    </alternativeName>
</protein>
<name>A0A6N7EZL6_9GAMM</name>
<dbReference type="GO" id="GO:0015937">
    <property type="term" value="P:coenzyme A biosynthetic process"/>
    <property type="evidence" value="ECO:0007669"/>
    <property type="project" value="UniProtKB-UniRule"/>
</dbReference>
<dbReference type="CDD" id="cd02022">
    <property type="entry name" value="DPCK"/>
    <property type="match status" value="1"/>
</dbReference>
<dbReference type="RefSeq" id="WP_152810955.1">
    <property type="nucleotide sequence ID" value="NZ_WHNW01000015.1"/>
</dbReference>
<dbReference type="NCBIfam" id="TIGR00152">
    <property type="entry name" value="dephospho-CoA kinase"/>
    <property type="match status" value="1"/>
</dbReference>
<evidence type="ECO:0000256" key="1">
    <source>
        <dbReference type="ARBA" id="ARBA00009018"/>
    </source>
</evidence>
<dbReference type="HAMAP" id="MF_00376">
    <property type="entry name" value="Dephospho_CoA_kinase"/>
    <property type="match status" value="1"/>
</dbReference>
<dbReference type="PROSITE" id="PS51219">
    <property type="entry name" value="DPCK"/>
    <property type="match status" value="1"/>
</dbReference>
<dbReference type="UniPathway" id="UPA00241">
    <property type="reaction ID" value="UER00356"/>
</dbReference>
<keyword evidence="5 7" id="KW-0808">Transferase</keyword>
<dbReference type="EMBL" id="WHNW01000015">
    <property type="protein sequence ID" value="MPV86965.1"/>
    <property type="molecule type" value="Genomic_DNA"/>
</dbReference>
<keyword evidence="5" id="KW-0963">Cytoplasm</keyword>
<sequence length="210" mass="23709">MTHFIVGLTGGIASGKTVASNYLQRLGAYVVDTDVVSRQVVEPQTPTYLLIRALLGAAYFHDDGHLNRHKIRQRIFSDNAIKMQYEAIILPAIREKTRAAMAEAPVDAPYVLLVVPLLFEKGMDEWVDVSVVIDVPESLQITRALKRDQAHTNENIEQIISQQMPRLARNSRADFVIDNALTLEKTQQRLNILHQQLVILAQRKQQSCND</sequence>
<comment type="subcellular location">
    <subcellularLocation>
        <location evidence="5">Cytoplasm</location>
    </subcellularLocation>
</comment>
<dbReference type="GO" id="GO:0005737">
    <property type="term" value="C:cytoplasm"/>
    <property type="evidence" value="ECO:0007669"/>
    <property type="project" value="UniProtKB-SubCell"/>
</dbReference>
<dbReference type="InterPro" id="IPR027417">
    <property type="entry name" value="P-loop_NTPase"/>
</dbReference>
<comment type="caution">
    <text evidence="7">The sequence shown here is derived from an EMBL/GenBank/DDBJ whole genome shotgun (WGS) entry which is preliminary data.</text>
</comment>
<dbReference type="PANTHER" id="PTHR10695">
    <property type="entry name" value="DEPHOSPHO-COA KINASE-RELATED"/>
    <property type="match status" value="1"/>
</dbReference>
<comment type="similarity">
    <text evidence="1 5">Belongs to the CoaE family.</text>
</comment>
<gene>
    <name evidence="5" type="primary">coaE</name>
    <name evidence="7" type="ORF">GCU85_09530</name>
</gene>
<dbReference type="InterPro" id="IPR001977">
    <property type="entry name" value="Depp_CoAkinase"/>
</dbReference>
<evidence type="ECO:0000256" key="4">
    <source>
        <dbReference type="ARBA" id="ARBA00022993"/>
    </source>
</evidence>
<comment type="pathway">
    <text evidence="5">Cofactor biosynthesis; coenzyme A biosynthesis; CoA from (R)-pantothenate: step 5/5.</text>
</comment>
<comment type="function">
    <text evidence="5">Catalyzes the phosphorylation of the 3'-hydroxyl group of dephosphocoenzyme A to form coenzyme A.</text>
</comment>
<evidence type="ECO:0000313" key="8">
    <source>
        <dbReference type="Proteomes" id="UP000471298"/>
    </source>
</evidence>
<keyword evidence="8" id="KW-1185">Reference proteome</keyword>
<keyword evidence="4 5" id="KW-0173">Coenzyme A biosynthesis</keyword>
<evidence type="ECO:0000256" key="5">
    <source>
        <dbReference type="HAMAP-Rule" id="MF_00376"/>
    </source>
</evidence>
<evidence type="ECO:0000256" key="6">
    <source>
        <dbReference type="NCBIfam" id="TIGR00152"/>
    </source>
</evidence>
<reference evidence="7 8" key="1">
    <citation type="submission" date="2019-10" db="EMBL/GenBank/DDBJ databases">
        <title>Cardiobacteriales fam. a chemoheterotrophic member of the order Cardiobacteriales, and proposal of Cardiobacteriales fam. nov.</title>
        <authorList>
            <person name="Wang C."/>
        </authorList>
    </citation>
    <scope>NUCLEOTIDE SEQUENCE [LARGE SCALE GENOMIC DNA]</scope>
    <source>
        <strain evidence="7 8">ML27</strain>
    </source>
</reference>
<organism evidence="7 8">
    <name type="scientific">Ostreibacterium oceani</name>
    <dbReference type="NCBI Taxonomy" id="2654998"/>
    <lineage>
        <taxon>Bacteria</taxon>
        <taxon>Pseudomonadati</taxon>
        <taxon>Pseudomonadota</taxon>
        <taxon>Gammaproteobacteria</taxon>
        <taxon>Cardiobacteriales</taxon>
        <taxon>Ostreibacteriaceae</taxon>
        <taxon>Ostreibacterium</taxon>
    </lineage>
</organism>
<accession>A0A6N7EZL6</accession>
<dbReference type="AlphaFoldDB" id="A0A6N7EZL6"/>
<dbReference type="FunCoup" id="A0A6N7EZL6">
    <property type="interactions" value="371"/>
</dbReference>
<dbReference type="Gene3D" id="3.40.50.300">
    <property type="entry name" value="P-loop containing nucleotide triphosphate hydrolases"/>
    <property type="match status" value="1"/>
</dbReference>
<dbReference type="SUPFAM" id="SSF52540">
    <property type="entry name" value="P-loop containing nucleoside triphosphate hydrolases"/>
    <property type="match status" value="1"/>
</dbReference>
<keyword evidence="2 5" id="KW-0547">Nucleotide-binding</keyword>
<feature type="binding site" evidence="5">
    <location>
        <begin position="13"/>
        <end position="18"/>
    </location>
    <ligand>
        <name>ATP</name>
        <dbReference type="ChEBI" id="CHEBI:30616"/>
    </ligand>
</feature>
<dbReference type="Pfam" id="PF01121">
    <property type="entry name" value="CoaE"/>
    <property type="match status" value="1"/>
</dbReference>
<dbReference type="InParanoid" id="A0A6N7EZL6"/>
<dbReference type="GO" id="GO:0004140">
    <property type="term" value="F:dephospho-CoA kinase activity"/>
    <property type="evidence" value="ECO:0007669"/>
    <property type="project" value="UniProtKB-UniRule"/>
</dbReference>
<dbReference type="PANTHER" id="PTHR10695:SF46">
    <property type="entry name" value="BIFUNCTIONAL COENZYME A SYNTHASE-RELATED"/>
    <property type="match status" value="1"/>
</dbReference>
<evidence type="ECO:0000256" key="2">
    <source>
        <dbReference type="ARBA" id="ARBA00022741"/>
    </source>
</evidence>
<dbReference type="GO" id="GO:0005524">
    <property type="term" value="F:ATP binding"/>
    <property type="evidence" value="ECO:0007669"/>
    <property type="project" value="UniProtKB-UniRule"/>
</dbReference>
<evidence type="ECO:0000256" key="3">
    <source>
        <dbReference type="ARBA" id="ARBA00022840"/>
    </source>
</evidence>
<dbReference type="Proteomes" id="UP000471298">
    <property type="component" value="Unassembled WGS sequence"/>
</dbReference>
<proteinExistence type="inferred from homology"/>
<keyword evidence="5 7" id="KW-0418">Kinase</keyword>
<evidence type="ECO:0000313" key="7">
    <source>
        <dbReference type="EMBL" id="MPV86965.1"/>
    </source>
</evidence>
<comment type="catalytic activity">
    <reaction evidence="5">
        <text>3'-dephospho-CoA + ATP = ADP + CoA + H(+)</text>
        <dbReference type="Rhea" id="RHEA:18245"/>
        <dbReference type="ChEBI" id="CHEBI:15378"/>
        <dbReference type="ChEBI" id="CHEBI:30616"/>
        <dbReference type="ChEBI" id="CHEBI:57287"/>
        <dbReference type="ChEBI" id="CHEBI:57328"/>
        <dbReference type="ChEBI" id="CHEBI:456216"/>
        <dbReference type="EC" id="2.7.1.24"/>
    </reaction>
</comment>
<dbReference type="EC" id="2.7.1.24" evidence="5 6"/>
<keyword evidence="3 5" id="KW-0067">ATP-binding</keyword>